<keyword evidence="9 11" id="KW-0819">tRNA processing</keyword>
<dbReference type="PANTHER" id="PTHR21210:SF0">
    <property type="entry name" value="TRNA (URACIL-O(2)-)-METHYLTRANSFERASE-RELATED"/>
    <property type="match status" value="1"/>
</dbReference>
<sequence>MKSPEPINRFYNTPVLRHYGQNNREEIPWKPVFEKPCSFPSQIFLETMQDMILNPNYNTSWILRADILFDSHRAGNVAEELASCSLDGEASSEPGTHVSARHIEMRGFSAARRLVRKFVPRNPERDRTANQTCIFFEEDSAPEGLWKKKTLVVYLAHVSAVEELPYYLPAVKAVAFLHEENVLETENQNKISIHYLHFEPSASLTTRLERTALRLIERIIKVGNGAVNGYEKRVYHDIVIPRERSQDTYLKLRLRHAPRLMARWVEKTDPKKHVFEDILIAAFLIELWGDMYGPGAVAGPHGRVEFPGFVDIGCGNGVLVDILLKEGYKGYGFDARKRMTWSTFDKETQEGLFEMVLIPWMLIDEMEEAGLVGEQEGRFGGFLSEGGSMPGIHDGKFGQGTFIISNHADELTGWTPLLAKVAHSPFLIIPCCSHDLSGFKHRHKSTKTTNEPVVQSNVGKIERATRIGTVSSEYASLVAWVTSIAEDVGYVVEREVLRIPSTRNIGLIGRVCNDSELSVENILEREGGGIGWAQKALALRKTQLQPQKNRC</sequence>
<dbReference type="Proteomes" id="UP001447188">
    <property type="component" value="Unassembled WGS sequence"/>
</dbReference>
<dbReference type="GO" id="GO:0032259">
    <property type="term" value="P:methylation"/>
    <property type="evidence" value="ECO:0007669"/>
    <property type="project" value="UniProtKB-KW"/>
</dbReference>
<evidence type="ECO:0000256" key="5">
    <source>
        <dbReference type="ARBA" id="ARBA00022490"/>
    </source>
</evidence>
<dbReference type="InterPro" id="IPR011671">
    <property type="entry name" value="tRNA_uracil_MeTrfase"/>
</dbReference>
<keyword evidence="7 11" id="KW-0808">Transferase</keyword>
<dbReference type="EC" id="2.1.1.211" evidence="3 11"/>
<evidence type="ECO:0000256" key="6">
    <source>
        <dbReference type="ARBA" id="ARBA00022603"/>
    </source>
</evidence>
<comment type="subcellular location">
    <subcellularLocation>
        <location evidence="1 11">Cytoplasm</location>
    </subcellularLocation>
</comment>
<accession>A0ABR3GLI1</accession>
<proteinExistence type="inferred from homology"/>
<comment type="similarity">
    <text evidence="2 11">Belongs to the TRM44 family.</text>
</comment>
<dbReference type="GO" id="GO:0141101">
    <property type="term" value="F:tRNA(Ser) (uridine(44)-2'-O-)-methyltransferase activity"/>
    <property type="evidence" value="ECO:0007669"/>
    <property type="project" value="UniProtKB-EC"/>
</dbReference>
<keyword evidence="8 11" id="KW-0949">S-adenosyl-L-methionine</keyword>
<evidence type="ECO:0000313" key="12">
    <source>
        <dbReference type="EMBL" id="KAL0636738.1"/>
    </source>
</evidence>
<comment type="function">
    <text evidence="11">Adenosyl-L-methionine (AdoMet)-dependent tRNA (uracil-O(2)-)-methyltransferase.</text>
</comment>
<dbReference type="EMBL" id="JBBBZM010000044">
    <property type="protein sequence ID" value="KAL0636738.1"/>
    <property type="molecule type" value="Genomic_DNA"/>
</dbReference>
<keyword evidence="5 11" id="KW-0963">Cytoplasm</keyword>
<keyword evidence="6 11" id="KW-0489">Methyltransferase</keyword>
<evidence type="ECO:0000256" key="9">
    <source>
        <dbReference type="ARBA" id="ARBA00022694"/>
    </source>
</evidence>
<keyword evidence="13" id="KW-1185">Reference proteome</keyword>
<reference evidence="12 13" key="1">
    <citation type="submission" date="2024-02" db="EMBL/GenBank/DDBJ databases">
        <title>Discinaceae phylogenomics.</title>
        <authorList>
            <person name="Dirks A.C."/>
            <person name="James T.Y."/>
        </authorList>
    </citation>
    <scope>NUCLEOTIDE SEQUENCE [LARGE SCALE GENOMIC DNA]</scope>
    <source>
        <strain evidence="12 13">ACD0624</strain>
    </source>
</reference>
<organism evidence="12 13">
    <name type="scientific">Discina gigas</name>
    <dbReference type="NCBI Taxonomy" id="1032678"/>
    <lineage>
        <taxon>Eukaryota</taxon>
        <taxon>Fungi</taxon>
        <taxon>Dikarya</taxon>
        <taxon>Ascomycota</taxon>
        <taxon>Pezizomycotina</taxon>
        <taxon>Pezizomycetes</taxon>
        <taxon>Pezizales</taxon>
        <taxon>Discinaceae</taxon>
        <taxon>Discina</taxon>
    </lineage>
</organism>
<comment type="catalytic activity">
    <reaction evidence="10 11">
        <text>uridine(44) in tRNA(Ser) + S-adenosyl-L-methionine = 2'-O-methyluridine(44) in tRNA(Ser) + S-adenosyl-L-homocysteine + H(+)</text>
        <dbReference type="Rhea" id="RHEA:43100"/>
        <dbReference type="Rhea" id="RHEA-COMP:10339"/>
        <dbReference type="Rhea" id="RHEA-COMP:10340"/>
        <dbReference type="ChEBI" id="CHEBI:15378"/>
        <dbReference type="ChEBI" id="CHEBI:57856"/>
        <dbReference type="ChEBI" id="CHEBI:59789"/>
        <dbReference type="ChEBI" id="CHEBI:65315"/>
        <dbReference type="ChEBI" id="CHEBI:74478"/>
        <dbReference type="EC" id="2.1.1.211"/>
    </reaction>
</comment>
<evidence type="ECO:0000256" key="4">
    <source>
        <dbReference type="ARBA" id="ARBA00017788"/>
    </source>
</evidence>
<evidence type="ECO:0000313" key="13">
    <source>
        <dbReference type="Proteomes" id="UP001447188"/>
    </source>
</evidence>
<name>A0ABR3GLI1_9PEZI</name>
<evidence type="ECO:0000256" key="1">
    <source>
        <dbReference type="ARBA" id="ARBA00004496"/>
    </source>
</evidence>
<evidence type="ECO:0000256" key="2">
    <source>
        <dbReference type="ARBA" id="ARBA00009056"/>
    </source>
</evidence>
<protein>
    <recommendedName>
        <fullName evidence="4 11">tRNA (uracil-O(2)-)-methyltransferase</fullName>
        <ecNumber evidence="3 11">2.1.1.211</ecNumber>
    </recommendedName>
</protein>
<comment type="caution">
    <text evidence="12">The sequence shown here is derived from an EMBL/GenBank/DDBJ whole genome shotgun (WGS) entry which is preliminary data.</text>
</comment>
<evidence type="ECO:0000256" key="7">
    <source>
        <dbReference type="ARBA" id="ARBA00022679"/>
    </source>
</evidence>
<dbReference type="PANTHER" id="PTHR21210">
    <property type="entry name" value="TRNA (URACIL-O(2)-)-METHYLTRANSFERASE-RELATED"/>
    <property type="match status" value="1"/>
</dbReference>
<evidence type="ECO:0000256" key="8">
    <source>
        <dbReference type="ARBA" id="ARBA00022691"/>
    </source>
</evidence>
<evidence type="ECO:0000256" key="11">
    <source>
        <dbReference type="RuleBase" id="RU368004"/>
    </source>
</evidence>
<evidence type="ECO:0000256" key="10">
    <source>
        <dbReference type="ARBA" id="ARBA00047957"/>
    </source>
</evidence>
<dbReference type="Pfam" id="PF07757">
    <property type="entry name" value="AdoMet_MTase"/>
    <property type="match status" value="1"/>
</dbReference>
<evidence type="ECO:0000256" key="3">
    <source>
        <dbReference type="ARBA" id="ARBA00012795"/>
    </source>
</evidence>
<gene>
    <name evidence="12" type="primary">TRM44</name>
    <name evidence="12" type="ORF">Q9L58_004220</name>
</gene>